<dbReference type="Pfam" id="PF00096">
    <property type="entry name" value="zf-C2H2"/>
    <property type="match status" value="3"/>
</dbReference>
<dbReference type="Proteomes" id="UP001066276">
    <property type="component" value="Chromosome 3_2"/>
</dbReference>
<evidence type="ECO:0000256" key="5">
    <source>
        <dbReference type="ARBA" id="ARBA00023015"/>
    </source>
</evidence>
<feature type="domain" description="C2H2-type" evidence="10">
    <location>
        <begin position="480"/>
        <end position="507"/>
    </location>
</feature>
<evidence type="ECO:0000256" key="7">
    <source>
        <dbReference type="PIRNR" id="PIRNR013212"/>
    </source>
</evidence>
<comment type="caution">
    <text evidence="12">The sequence shown here is derived from an EMBL/GenBank/DDBJ whole genome shotgun (WGS) entry which is preliminary data.</text>
</comment>
<keyword evidence="13" id="KW-1185">Reference proteome</keyword>
<dbReference type="SUPFAM" id="SSF57667">
    <property type="entry name" value="beta-beta-alpha zinc fingers"/>
    <property type="match status" value="3"/>
</dbReference>
<comment type="similarity">
    <text evidence="7">Belongs to the class V-like SAM-binding methyltransferase superfamily.</text>
</comment>
<evidence type="ECO:0000313" key="12">
    <source>
        <dbReference type="EMBL" id="KAJ1176221.1"/>
    </source>
</evidence>
<dbReference type="PROSITE" id="PS50157">
    <property type="entry name" value="ZINC_FINGER_C2H2_2"/>
    <property type="match status" value="4"/>
</dbReference>
<evidence type="ECO:0000256" key="2">
    <source>
        <dbReference type="ARBA" id="ARBA00022737"/>
    </source>
</evidence>
<reference evidence="12" key="1">
    <citation type="journal article" date="2022" name="bioRxiv">
        <title>Sequencing and chromosome-scale assembly of the giantPleurodeles waltlgenome.</title>
        <authorList>
            <person name="Brown T."/>
            <person name="Elewa A."/>
            <person name="Iarovenko S."/>
            <person name="Subramanian E."/>
            <person name="Araus A.J."/>
            <person name="Petzold A."/>
            <person name="Susuki M."/>
            <person name="Suzuki K.-i.T."/>
            <person name="Hayashi T."/>
            <person name="Toyoda A."/>
            <person name="Oliveira C."/>
            <person name="Osipova E."/>
            <person name="Leigh N.D."/>
            <person name="Simon A."/>
            <person name="Yun M.H."/>
        </authorList>
    </citation>
    <scope>NUCLEOTIDE SEQUENCE</scope>
    <source>
        <strain evidence="12">20211129_DDA</strain>
        <tissue evidence="12">Liver</tissue>
    </source>
</reference>
<dbReference type="GO" id="GO:0000978">
    <property type="term" value="F:RNA polymerase II cis-regulatory region sequence-specific DNA binding"/>
    <property type="evidence" value="ECO:0007669"/>
    <property type="project" value="TreeGrafter"/>
</dbReference>
<dbReference type="AlphaFoldDB" id="A0AAV7TIH5"/>
<dbReference type="GO" id="GO:0045165">
    <property type="term" value="P:cell fate commitment"/>
    <property type="evidence" value="ECO:0007669"/>
    <property type="project" value="UniProtKB-UniRule"/>
</dbReference>
<evidence type="ECO:0000256" key="1">
    <source>
        <dbReference type="ARBA" id="ARBA00022723"/>
    </source>
</evidence>
<sequence length="708" mass="79164">MGTQPVEEVTYIVNDQLWDLHTSFGLPRARATLPQNLAFQYNSSNEVIAVISREYIPPGTRFGPLVGKIYNKETVPKTVKPGCLWMVFSQGCTKKLLDTSDPHHSNWMCYVRRAHSCQLHNLSAGQTDGAIYFHTQRPILAGSELLVWDSRADRAQSKDQCAPSEQKVNVLSACCTFSGLQQQTPMNHSTYDQKITAMQTKNKEEEKKPSLQDKPRKRDSSQTADSRNTLFSEAQLQVKTWNEEPVSGQTGPLDQNDPGQSDINPNCQAGAPICPHNTATSLHKDLPLALSRFPSSFLLYSPLSHLSQQYQHSYTSLPVHCPRLLFPSYSSAFPLPTSLNSLSDLKPLEISVLTTPAYPKHLGEGHPPYTYGAVSPSPTSLPKQGSSEGQTTNDPLIPSATCAMSSSRPEFTMSHLSLPTGGGSLPNRAMPQAQPRAAFWPAPQSKSLLHEVRPGKQLDQSSGAGILPHPLKKENGKIKYECSICAKSFGQLSNLKVHLRVHSGERPFQCHICKKCFTQLAHLQKHHLVHTGEKPHQCLVCNKCFSSTSNLKTHLRLHSGERPYQCWLCHTRFTQYIHLKLHRRLHERQQLLCCPSSPPTYLHHANLEVHQRGNCPLFTYHSCPTAKLCETNSMCNQFDLSQDPTPLLERGLDHHRAALLMETLILRKMELGGINTVCSGSRPVHFSRMAPSCFFLKQEEQQRHIQLA</sequence>
<dbReference type="EMBL" id="JANPWB010000006">
    <property type="protein sequence ID" value="KAJ1176221.1"/>
    <property type="molecule type" value="Genomic_DNA"/>
</dbReference>
<feature type="domain" description="C2H2-type" evidence="10">
    <location>
        <begin position="564"/>
        <end position="591"/>
    </location>
</feature>
<proteinExistence type="inferred from homology"/>
<comment type="function">
    <text evidence="7">Transcription factor that mediates a transcriptional program in various innate and adaptive immune tissue-resident lymphocyte T cell types such as tissue-resident memory T (Trm), natural killer (trNK) and natural killer T (NKT) cells and negatively regulates gene expression of proteins that promote the egress of tissue-resident T-cell populations from non-lymphoid organs. Plays a role in the development, retention and long-term establishment of adaptive and innate tissue-resident lymphocyte T cell types in non-lymphoid organs, such as the skin and gut, but also in other nonbarrier tissues like liver and kidney, and therefore may provide immediate immunological protection against reactivating infections or viral reinfection. Binds specifically to the PRDI element in the promoter of the beta-interferon gene. Drives the maturation of B-lymphocytes into Ig secreting cells. Associates with the transcriptional repressor ZNF683 to chromatin at gene promoter regions.</text>
</comment>
<dbReference type="PANTHER" id="PTHR16515:SF53">
    <property type="entry name" value="ZINC FINGER PROTEIN 683"/>
    <property type="match status" value="1"/>
</dbReference>
<feature type="compositionally biased region" description="Basic and acidic residues" evidence="9">
    <location>
        <begin position="201"/>
        <end position="220"/>
    </location>
</feature>
<dbReference type="Pfam" id="PF21549">
    <property type="entry name" value="PRDM2_PR"/>
    <property type="match status" value="1"/>
</dbReference>
<feature type="domain" description="C2H2-type" evidence="10">
    <location>
        <begin position="536"/>
        <end position="563"/>
    </location>
</feature>
<keyword evidence="4" id="KW-0862">Zinc</keyword>
<evidence type="ECO:0000256" key="8">
    <source>
        <dbReference type="PROSITE-ProRule" id="PRU00042"/>
    </source>
</evidence>
<comment type="subunit">
    <text evidence="7">Interacts with PRMT5. Interacts with FBXO10. Interacts with FBXO11.</text>
</comment>
<keyword evidence="2" id="KW-0677">Repeat</keyword>
<dbReference type="InterPro" id="IPR046341">
    <property type="entry name" value="SET_dom_sf"/>
</dbReference>
<evidence type="ECO:0000256" key="6">
    <source>
        <dbReference type="ARBA" id="ARBA00023163"/>
    </source>
</evidence>
<feature type="domain" description="SET" evidence="11">
    <location>
        <begin position="35"/>
        <end position="150"/>
    </location>
</feature>
<keyword evidence="3 8" id="KW-0863">Zinc-finger</keyword>
<gene>
    <name evidence="12" type="ORF">NDU88_001504</name>
</gene>
<dbReference type="Gene3D" id="2.170.270.10">
    <property type="entry name" value="SET domain"/>
    <property type="match status" value="1"/>
</dbReference>
<feature type="compositionally biased region" description="Polar residues" evidence="9">
    <location>
        <begin position="376"/>
        <end position="394"/>
    </location>
</feature>
<dbReference type="GO" id="GO:0001227">
    <property type="term" value="F:DNA-binding transcription repressor activity, RNA polymerase II-specific"/>
    <property type="evidence" value="ECO:0007669"/>
    <property type="project" value="InterPro"/>
</dbReference>
<evidence type="ECO:0000259" key="11">
    <source>
        <dbReference type="PROSITE" id="PS50280"/>
    </source>
</evidence>
<dbReference type="InterPro" id="IPR036236">
    <property type="entry name" value="Znf_C2H2_sf"/>
</dbReference>
<name>A0AAV7TIH5_PLEWA</name>
<keyword evidence="5" id="KW-0805">Transcription regulation</keyword>
<dbReference type="InterPro" id="IPR050331">
    <property type="entry name" value="Zinc_finger"/>
</dbReference>
<dbReference type="FunFam" id="3.30.160.60:FF:000262">
    <property type="entry name" value="PR domain zinc finger protein 1"/>
    <property type="match status" value="1"/>
</dbReference>
<dbReference type="PROSITE" id="PS50280">
    <property type="entry name" value="SET"/>
    <property type="match status" value="1"/>
</dbReference>
<dbReference type="GO" id="GO:0005737">
    <property type="term" value="C:cytoplasm"/>
    <property type="evidence" value="ECO:0007669"/>
    <property type="project" value="UniProtKB-SubCell"/>
</dbReference>
<protein>
    <recommendedName>
        <fullName evidence="7">PR domain zinc finger protein 1</fullName>
        <ecNumber evidence="7">2.1.1.-</ecNumber>
    </recommendedName>
</protein>
<evidence type="ECO:0000256" key="3">
    <source>
        <dbReference type="ARBA" id="ARBA00022771"/>
    </source>
</evidence>
<dbReference type="PROSITE" id="PS00028">
    <property type="entry name" value="ZINC_FINGER_C2H2_1"/>
    <property type="match status" value="4"/>
</dbReference>
<keyword evidence="6" id="KW-0804">Transcription</keyword>
<dbReference type="PANTHER" id="PTHR16515">
    <property type="entry name" value="PR DOMAIN ZINC FINGER PROTEIN"/>
    <property type="match status" value="1"/>
</dbReference>
<dbReference type="FunFam" id="3.30.160.60:FF:000303">
    <property type="entry name" value="Zinc finger protein 41"/>
    <property type="match status" value="1"/>
</dbReference>
<accession>A0AAV7TIH5</accession>
<evidence type="ECO:0000259" key="10">
    <source>
        <dbReference type="PROSITE" id="PS50157"/>
    </source>
</evidence>
<dbReference type="Gene3D" id="3.30.160.60">
    <property type="entry name" value="Classic Zinc Finger"/>
    <property type="match status" value="4"/>
</dbReference>
<feature type="domain" description="C2H2-type" evidence="10">
    <location>
        <begin position="508"/>
        <end position="535"/>
    </location>
</feature>
<dbReference type="EC" id="2.1.1.-" evidence="7"/>
<dbReference type="GO" id="GO:0008270">
    <property type="term" value="F:zinc ion binding"/>
    <property type="evidence" value="ECO:0007669"/>
    <property type="project" value="UniProtKB-KW"/>
</dbReference>
<feature type="compositionally biased region" description="Polar residues" evidence="9">
    <location>
        <begin position="247"/>
        <end position="260"/>
    </location>
</feature>
<evidence type="ECO:0000256" key="9">
    <source>
        <dbReference type="SAM" id="MobiDB-lite"/>
    </source>
</evidence>
<comment type="subcellular location">
    <subcellularLocation>
        <location evidence="7">Nucleus</location>
    </subcellularLocation>
    <subcellularLocation>
        <location evidence="7">Cytoplasm</location>
    </subcellularLocation>
</comment>
<dbReference type="InterPro" id="IPR013087">
    <property type="entry name" value="Znf_C2H2_type"/>
</dbReference>
<dbReference type="InterPro" id="IPR016608">
    <property type="entry name" value="PRDM1"/>
</dbReference>
<dbReference type="SMART" id="SM00355">
    <property type="entry name" value="ZnF_C2H2"/>
    <property type="match status" value="4"/>
</dbReference>
<feature type="region of interest" description="Disordered" evidence="9">
    <location>
        <begin position="199"/>
        <end position="229"/>
    </location>
</feature>
<evidence type="ECO:0000313" key="13">
    <source>
        <dbReference type="Proteomes" id="UP001066276"/>
    </source>
</evidence>
<dbReference type="FunFam" id="3.30.160.60:FF:001272">
    <property type="entry name" value="Zinc finger protein 683"/>
    <property type="match status" value="1"/>
</dbReference>
<dbReference type="GO" id="GO:0005634">
    <property type="term" value="C:nucleus"/>
    <property type="evidence" value="ECO:0007669"/>
    <property type="project" value="UniProtKB-SubCell"/>
</dbReference>
<evidence type="ECO:0000256" key="4">
    <source>
        <dbReference type="ARBA" id="ARBA00022833"/>
    </source>
</evidence>
<feature type="region of interest" description="Disordered" evidence="9">
    <location>
        <begin position="241"/>
        <end position="260"/>
    </location>
</feature>
<dbReference type="PIRSF" id="PIRSF013212">
    <property type="entry name" value="PRDM1"/>
    <property type="match status" value="1"/>
</dbReference>
<organism evidence="12 13">
    <name type="scientific">Pleurodeles waltl</name>
    <name type="common">Iberian ribbed newt</name>
    <dbReference type="NCBI Taxonomy" id="8319"/>
    <lineage>
        <taxon>Eukaryota</taxon>
        <taxon>Metazoa</taxon>
        <taxon>Chordata</taxon>
        <taxon>Craniata</taxon>
        <taxon>Vertebrata</taxon>
        <taxon>Euteleostomi</taxon>
        <taxon>Amphibia</taxon>
        <taxon>Batrachia</taxon>
        <taxon>Caudata</taxon>
        <taxon>Salamandroidea</taxon>
        <taxon>Salamandridae</taxon>
        <taxon>Pleurodelinae</taxon>
        <taxon>Pleurodeles</taxon>
    </lineage>
</organism>
<dbReference type="InterPro" id="IPR001214">
    <property type="entry name" value="SET_dom"/>
</dbReference>
<feature type="region of interest" description="Disordered" evidence="9">
    <location>
        <begin position="364"/>
        <end position="394"/>
    </location>
</feature>
<keyword evidence="1" id="KW-0479">Metal-binding</keyword>
<dbReference type="FunFam" id="3.30.160.60:FF:000446">
    <property type="entry name" value="Zinc finger protein"/>
    <property type="match status" value="1"/>
</dbReference>